<proteinExistence type="inferred from homology"/>
<evidence type="ECO:0000256" key="7">
    <source>
        <dbReference type="PROSITE-ProRule" id="PRU10141"/>
    </source>
</evidence>
<evidence type="ECO:0000313" key="11">
    <source>
        <dbReference type="Proteomes" id="UP000054560"/>
    </source>
</evidence>
<dbReference type="GO" id="GO:0004674">
    <property type="term" value="F:protein serine/threonine kinase activity"/>
    <property type="evidence" value="ECO:0007669"/>
    <property type="project" value="UniProtKB-KW"/>
</dbReference>
<sequence length="72" mass="7768">MVHAPSHLQAEKDGAKITTVVATTPGGDSKEVQYTEPNVVGNGSFGVVFQARLVKTNETVAIKKVLQDKRFK</sequence>
<dbReference type="RefSeq" id="XP_014145671.1">
    <property type="nucleotide sequence ID" value="XM_014290196.1"/>
</dbReference>
<keyword evidence="5" id="KW-0418">Kinase</keyword>
<dbReference type="InterPro" id="IPR011009">
    <property type="entry name" value="Kinase-like_dom_sf"/>
</dbReference>
<dbReference type="GO" id="GO:0005829">
    <property type="term" value="C:cytosol"/>
    <property type="evidence" value="ECO:0007669"/>
    <property type="project" value="TreeGrafter"/>
</dbReference>
<dbReference type="EMBL" id="KQ248157">
    <property type="protein sequence ID" value="KNC71769.1"/>
    <property type="molecule type" value="Genomic_DNA"/>
</dbReference>
<keyword evidence="2" id="KW-0723">Serine/threonine-protein kinase</keyword>
<feature type="binding site" evidence="7">
    <location>
        <position position="64"/>
    </location>
    <ligand>
        <name>ATP</name>
        <dbReference type="ChEBI" id="CHEBI:30616"/>
    </ligand>
</feature>
<dbReference type="GO" id="GO:0032436">
    <property type="term" value="P:positive regulation of proteasomal ubiquitin-dependent protein catabolic process"/>
    <property type="evidence" value="ECO:0007669"/>
    <property type="project" value="TreeGrafter"/>
</dbReference>
<dbReference type="GO" id="GO:0030154">
    <property type="term" value="P:cell differentiation"/>
    <property type="evidence" value="ECO:0007669"/>
    <property type="project" value="TreeGrafter"/>
</dbReference>
<protein>
    <recommendedName>
        <fullName evidence="9">Protein kinase domain-containing protein</fullName>
    </recommendedName>
</protein>
<dbReference type="GO" id="GO:0070507">
    <property type="term" value="P:regulation of microtubule cytoskeleton organization"/>
    <property type="evidence" value="ECO:0007669"/>
    <property type="project" value="TreeGrafter"/>
</dbReference>
<evidence type="ECO:0000256" key="3">
    <source>
        <dbReference type="ARBA" id="ARBA00022679"/>
    </source>
</evidence>
<organism evidence="10 11">
    <name type="scientific">Sphaeroforma arctica JP610</name>
    <dbReference type="NCBI Taxonomy" id="667725"/>
    <lineage>
        <taxon>Eukaryota</taxon>
        <taxon>Ichthyosporea</taxon>
        <taxon>Ichthyophonida</taxon>
        <taxon>Sphaeroforma</taxon>
    </lineage>
</organism>
<dbReference type="InterPro" id="IPR017441">
    <property type="entry name" value="Protein_kinase_ATP_BS"/>
</dbReference>
<evidence type="ECO:0000256" key="8">
    <source>
        <dbReference type="SAM" id="MobiDB-lite"/>
    </source>
</evidence>
<feature type="domain" description="Protein kinase" evidence="9">
    <location>
        <begin position="34"/>
        <end position="72"/>
    </location>
</feature>
<dbReference type="AlphaFoldDB" id="A0A0L0F591"/>
<evidence type="ECO:0000256" key="1">
    <source>
        <dbReference type="ARBA" id="ARBA00005527"/>
    </source>
</evidence>
<reference evidence="10 11" key="1">
    <citation type="submission" date="2011-02" db="EMBL/GenBank/DDBJ databases">
        <title>The Genome Sequence of Sphaeroforma arctica JP610.</title>
        <authorList>
            <consortium name="The Broad Institute Genome Sequencing Platform"/>
            <person name="Russ C."/>
            <person name="Cuomo C."/>
            <person name="Young S.K."/>
            <person name="Zeng Q."/>
            <person name="Gargeya S."/>
            <person name="Alvarado L."/>
            <person name="Berlin A."/>
            <person name="Chapman S.B."/>
            <person name="Chen Z."/>
            <person name="Freedman E."/>
            <person name="Gellesch M."/>
            <person name="Goldberg J."/>
            <person name="Griggs A."/>
            <person name="Gujja S."/>
            <person name="Heilman E."/>
            <person name="Heiman D."/>
            <person name="Howarth C."/>
            <person name="Mehta T."/>
            <person name="Neiman D."/>
            <person name="Pearson M."/>
            <person name="Roberts A."/>
            <person name="Saif S."/>
            <person name="Shea T."/>
            <person name="Shenoy N."/>
            <person name="Sisk P."/>
            <person name="Stolte C."/>
            <person name="Sykes S."/>
            <person name="White J."/>
            <person name="Yandava C."/>
            <person name="Burger G."/>
            <person name="Gray M.W."/>
            <person name="Holland P.W.H."/>
            <person name="King N."/>
            <person name="Lang F.B.F."/>
            <person name="Roger A.J."/>
            <person name="Ruiz-Trillo I."/>
            <person name="Haas B."/>
            <person name="Nusbaum C."/>
            <person name="Birren B."/>
        </authorList>
    </citation>
    <scope>NUCLEOTIDE SEQUENCE [LARGE SCALE GENOMIC DNA]</scope>
    <source>
        <strain evidence="10 11">JP610</strain>
    </source>
</reference>
<dbReference type="PANTHER" id="PTHR24057">
    <property type="entry name" value="GLYCOGEN SYNTHASE KINASE-3 ALPHA"/>
    <property type="match status" value="1"/>
</dbReference>
<evidence type="ECO:0000256" key="2">
    <source>
        <dbReference type="ARBA" id="ARBA00022527"/>
    </source>
</evidence>
<dbReference type="Gene3D" id="3.30.200.20">
    <property type="entry name" value="Phosphorylase Kinase, domain 1"/>
    <property type="match status" value="1"/>
</dbReference>
<dbReference type="OrthoDB" id="272141at2759"/>
<dbReference type="GO" id="GO:0007165">
    <property type="term" value="P:signal transduction"/>
    <property type="evidence" value="ECO:0007669"/>
    <property type="project" value="TreeGrafter"/>
</dbReference>
<dbReference type="GO" id="GO:0090090">
    <property type="term" value="P:negative regulation of canonical Wnt signaling pathway"/>
    <property type="evidence" value="ECO:0007669"/>
    <property type="project" value="TreeGrafter"/>
</dbReference>
<dbReference type="eggNOG" id="KOG0658">
    <property type="taxonomic scope" value="Eukaryota"/>
</dbReference>
<keyword evidence="6 7" id="KW-0067">ATP-binding</keyword>
<dbReference type="GO" id="GO:0005634">
    <property type="term" value="C:nucleus"/>
    <property type="evidence" value="ECO:0007669"/>
    <property type="project" value="TreeGrafter"/>
</dbReference>
<keyword evidence="4 7" id="KW-0547">Nucleotide-binding</keyword>
<evidence type="ECO:0000256" key="6">
    <source>
        <dbReference type="ARBA" id="ARBA00022840"/>
    </source>
</evidence>
<dbReference type="PANTHER" id="PTHR24057:SF0">
    <property type="entry name" value="PROTEIN KINASE SHAGGY-RELATED"/>
    <property type="match status" value="1"/>
</dbReference>
<evidence type="ECO:0000256" key="5">
    <source>
        <dbReference type="ARBA" id="ARBA00022777"/>
    </source>
</evidence>
<feature type="non-terminal residue" evidence="10">
    <location>
        <position position="72"/>
    </location>
</feature>
<dbReference type="SUPFAM" id="SSF56112">
    <property type="entry name" value="Protein kinase-like (PK-like)"/>
    <property type="match status" value="1"/>
</dbReference>
<evidence type="ECO:0000259" key="9">
    <source>
        <dbReference type="PROSITE" id="PS50011"/>
    </source>
</evidence>
<dbReference type="PROSITE" id="PS50011">
    <property type="entry name" value="PROTEIN_KINASE_DOM"/>
    <property type="match status" value="1"/>
</dbReference>
<keyword evidence="11" id="KW-1185">Reference proteome</keyword>
<dbReference type="Proteomes" id="UP000054560">
    <property type="component" value="Unassembled WGS sequence"/>
</dbReference>
<dbReference type="STRING" id="667725.A0A0L0F591"/>
<feature type="region of interest" description="Disordered" evidence="8">
    <location>
        <begin position="1"/>
        <end position="35"/>
    </location>
</feature>
<accession>A0A0L0F591</accession>
<gene>
    <name evidence="10" type="ORF">SARC_15690</name>
</gene>
<dbReference type="GeneID" id="25916194"/>
<keyword evidence="3" id="KW-0808">Transferase</keyword>
<dbReference type="InterPro" id="IPR000719">
    <property type="entry name" value="Prot_kinase_dom"/>
</dbReference>
<dbReference type="InterPro" id="IPR050591">
    <property type="entry name" value="GSK-3"/>
</dbReference>
<comment type="similarity">
    <text evidence="1">Belongs to the protein kinase superfamily. CMGC Ser/Thr protein kinase family. GSK-3 subfamily.</text>
</comment>
<name>A0A0L0F591_9EUKA</name>
<evidence type="ECO:0000313" key="10">
    <source>
        <dbReference type="EMBL" id="KNC71769.1"/>
    </source>
</evidence>
<dbReference type="GO" id="GO:0005524">
    <property type="term" value="F:ATP binding"/>
    <property type="evidence" value="ECO:0007669"/>
    <property type="project" value="UniProtKB-UniRule"/>
</dbReference>
<evidence type="ECO:0000256" key="4">
    <source>
        <dbReference type="ARBA" id="ARBA00022741"/>
    </source>
</evidence>
<dbReference type="PROSITE" id="PS00107">
    <property type="entry name" value="PROTEIN_KINASE_ATP"/>
    <property type="match status" value="1"/>
</dbReference>